<dbReference type="RefSeq" id="XP_056045100.1">
    <property type="nucleotide sequence ID" value="XM_056185893.1"/>
</dbReference>
<dbReference type="EMBL" id="JARPMG010000003">
    <property type="protein sequence ID" value="KAJ8101650.1"/>
    <property type="molecule type" value="Genomic_DNA"/>
</dbReference>
<comment type="similarity">
    <text evidence="1">Belongs to the tpcK family.</text>
</comment>
<dbReference type="Proteomes" id="UP001217417">
    <property type="component" value="Unassembled WGS sequence"/>
</dbReference>
<proteinExistence type="inferred from homology"/>
<evidence type="ECO:0000256" key="1">
    <source>
        <dbReference type="ARBA" id="ARBA00005986"/>
    </source>
</evidence>
<evidence type="ECO:0000313" key="4">
    <source>
        <dbReference type="Proteomes" id="UP001217417"/>
    </source>
</evidence>
<name>A0AAD7VUV7_9ASCO</name>
<sequence length="138" mass="15169">MTFTILIFSYRKAGTTPEEFRVQCEGTLLPLLKEITGTHFPLCHTRRYIQRTEGPKADSNTERNPTTPATVFVGSQADFDYDAIAELTFADQAAFGRFIGLMQQPDNAAKIAEAEGKFTDSGKTSIVAVGETAVTRNE</sequence>
<dbReference type="GO" id="GO:0016491">
    <property type="term" value="F:oxidoreductase activity"/>
    <property type="evidence" value="ECO:0007669"/>
    <property type="project" value="InterPro"/>
</dbReference>
<dbReference type="AlphaFoldDB" id="A0AAD7VUV7"/>
<comment type="caution">
    <text evidence="3">The sequence shown here is derived from an EMBL/GenBank/DDBJ whole genome shotgun (WGS) entry which is preliminary data.</text>
</comment>
<evidence type="ECO:0000313" key="3">
    <source>
        <dbReference type="EMBL" id="KAJ8101650.1"/>
    </source>
</evidence>
<feature type="domain" description="EthD" evidence="2">
    <location>
        <begin position="12"/>
        <end position="121"/>
    </location>
</feature>
<dbReference type="GeneID" id="80881059"/>
<dbReference type="InterPro" id="IPR011008">
    <property type="entry name" value="Dimeric_a/b-barrel"/>
</dbReference>
<accession>A0AAD7VUV7</accession>
<evidence type="ECO:0000259" key="2">
    <source>
        <dbReference type="Pfam" id="PF07110"/>
    </source>
</evidence>
<organism evidence="3 4">
    <name type="scientific">Lipomyces tetrasporus</name>
    <dbReference type="NCBI Taxonomy" id="54092"/>
    <lineage>
        <taxon>Eukaryota</taxon>
        <taxon>Fungi</taxon>
        <taxon>Dikarya</taxon>
        <taxon>Ascomycota</taxon>
        <taxon>Saccharomycotina</taxon>
        <taxon>Lipomycetes</taxon>
        <taxon>Lipomycetales</taxon>
        <taxon>Lipomycetaceae</taxon>
        <taxon>Lipomyces</taxon>
    </lineage>
</organism>
<keyword evidence="4" id="KW-1185">Reference proteome</keyword>
<gene>
    <name evidence="3" type="ORF">POJ06DRAFT_236330</name>
</gene>
<reference evidence="3" key="1">
    <citation type="submission" date="2023-03" db="EMBL/GenBank/DDBJ databases">
        <title>Near-Complete genome sequence of Lipomyces tetrasporous NRRL Y-64009, an oleaginous yeast capable of growing on lignocellulosic hydrolysates.</title>
        <authorList>
            <consortium name="Lawrence Berkeley National Laboratory"/>
            <person name="Jagtap S.S."/>
            <person name="Liu J.-J."/>
            <person name="Walukiewicz H.E."/>
            <person name="Pangilinan J."/>
            <person name="Lipzen A."/>
            <person name="Ahrendt S."/>
            <person name="Koriabine M."/>
            <person name="Cobaugh K."/>
            <person name="Salamov A."/>
            <person name="Yoshinaga Y."/>
            <person name="Ng V."/>
            <person name="Daum C."/>
            <person name="Grigoriev I.V."/>
            <person name="Slininger P.J."/>
            <person name="Dien B.S."/>
            <person name="Jin Y.-S."/>
            <person name="Rao C.V."/>
        </authorList>
    </citation>
    <scope>NUCLEOTIDE SEQUENCE</scope>
    <source>
        <strain evidence="3">NRRL Y-64009</strain>
    </source>
</reference>
<dbReference type="InterPro" id="IPR009799">
    <property type="entry name" value="EthD_dom"/>
</dbReference>
<dbReference type="Pfam" id="PF07110">
    <property type="entry name" value="EthD"/>
    <property type="match status" value="1"/>
</dbReference>
<dbReference type="Gene3D" id="3.30.70.100">
    <property type="match status" value="1"/>
</dbReference>
<protein>
    <submittedName>
        <fullName evidence="3">EthD domain-containing protein</fullName>
    </submittedName>
</protein>
<dbReference type="SUPFAM" id="SSF54909">
    <property type="entry name" value="Dimeric alpha+beta barrel"/>
    <property type="match status" value="1"/>
</dbReference>